<dbReference type="GO" id="GO:0006631">
    <property type="term" value="P:fatty acid metabolic process"/>
    <property type="evidence" value="ECO:0007669"/>
    <property type="project" value="InterPro"/>
</dbReference>
<dbReference type="PANTHER" id="PTHR48075">
    <property type="entry name" value="3-HYDROXYACYL-COA DEHYDROGENASE FAMILY PROTEIN"/>
    <property type="match status" value="1"/>
</dbReference>
<dbReference type="PIRSF" id="PIRSF000105">
    <property type="entry name" value="HCDH"/>
    <property type="match status" value="1"/>
</dbReference>
<dbReference type="PANTHER" id="PTHR48075:SF1">
    <property type="entry name" value="LAMBDA-CRYSTALLIN HOMOLOG"/>
    <property type="match status" value="1"/>
</dbReference>
<evidence type="ECO:0000256" key="1">
    <source>
        <dbReference type="ARBA" id="ARBA00004496"/>
    </source>
</evidence>
<dbReference type="SUPFAM" id="SSF51735">
    <property type="entry name" value="NAD(P)-binding Rossmann-fold domains"/>
    <property type="match status" value="1"/>
</dbReference>
<dbReference type="InterPro" id="IPR006108">
    <property type="entry name" value="3HC_DH_C"/>
</dbReference>
<evidence type="ECO:0000313" key="15">
    <source>
        <dbReference type="EMBL" id="RQW10565.1"/>
    </source>
</evidence>
<dbReference type="EC" id="1.1.1.45" evidence="9"/>
<dbReference type="EMBL" id="RQPI01000008">
    <property type="protein sequence ID" value="RQW10565.1"/>
    <property type="molecule type" value="Genomic_DNA"/>
</dbReference>
<feature type="binding site" evidence="12">
    <location>
        <position position="35"/>
    </location>
    <ligand>
        <name>NAD(+)</name>
        <dbReference type="ChEBI" id="CHEBI:57540"/>
    </ligand>
</feature>
<keyword evidence="8 12" id="KW-0520">NAD</keyword>
<dbReference type="Pfam" id="PF00725">
    <property type="entry name" value="3HCDH"/>
    <property type="match status" value="1"/>
</dbReference>
<dbReference type="GO" id="GO:0050104">
    <property type="term" value="F:L-gulonate 3-dehydrogenase activity"/>
    <property type="evidence" value="ECO:0007669"/>
    <property type="project" value="UniProtKB-EC"/>
</dbReference>
<comment type="similarity">
    <text evidence="3">Belongs to the 3-hydroxyacyl-CoA dehydrogenase family.</text>
</comment>
<evidence type="ECO:0000256" key="8">
    <source>
        <dbReference type="ARBA" id="ARBA00023027"/>
    </source>
</evidence>
<organism evidence="15 16">
    <name type="scientific">Paenibacillus rhizophilus</name>
    <dbReference type="NCBI Taxonomy" id="1850366"/>
    <lineage>
        <taxon>Bacteria</taxon>
        <taxon>Bacillati</taxon>
        <taxon>Bacillota</taxon>
        <taxon>Bacilli</taxon>
        <taxon>Bacillales</taxon>
        <taxon>Paenibacillaceae</taxon>
        <taxon>Paenibacillus</taxon>
    </lineage>
</organism>
<dbReference type="InterPro" id="IPR022694">
    <property type="entry name" value="3-OHacyl-CoA_DH"/>
</dbReference>
<proteinExistence type="inferred from homology"/>
<dbReference type="InterPro" id="IPR008927">
    <property type="entry name" value="6-PGluconate_DH-like_C_sf"/>
</dbReference>
<feature type="domain" description="3-hydroxyacyl-CoA dehydrogenase NAD binding" evidence="14">
    <location>
        <begin position="8"/>
        <end position="194"/>
    </location>
</feature>
<keyword evidence="5" id="KW-0963">Cytoplasm</keyword>
<dbReference type="Gene3D" id="1.10.1040.10">
    <property type="entry name" value="N-(1-d-carboxylethyl)-l-norvaline Dehydrogenase, domain 2"/>
    <property type="match status" value="1"/>
</dbReference>
<evidence type="ECO:0000256" key="7">
    <source>
        <dbReference type="ARBA" id="ARBA00023002"/>
    </source>
</evidence>
<accession>A0A3N9P457</accession>
<comment type="caution">
    <text evidence="15">The sequence shown here is derived from an EMBL/GenBank/DDBJ whole genome shotgun (WGS) entry which is preliminary data.</text>
</comment>
<dbReference type="GO" id="GO:0070403">
    <property type="term" value="F:NAD+ binding"/>
    <property type="evidence" value="ECO:0007669"/>
    <property type="project" value="InterPro"/>
</dbReference>
<dbReference type="RefSeq" id="WP_124696317.1">
    <property type="nucleotide sequence ID" value="NZ_JBHUFE010000010.1"/>
</dbReference>
<feature type="domain" description="3-hydroxyacyl-CoA dehydrogenase C-terminal" evidence="13">
    <location>
        <begin position="198"/>
        <end position="296"/>
    </location>
</feature>
<evidence type="ECO:0000256" key="9">
    <source>
        <dbReference type="ARBA" id="ARBA00038962"/>
    </source>
</evidence>
<dbReference type="GO" id="GO:0005737">
    <property type="term" value="C:cytoplasm"/>
    <property type="evidence" value="ECO:0007669"/>
    <property type="project" value="UniProtKB-SubCell"/>
</dbReference>
<evidence type="ECO:0000256" key="2">
    <source>
        <dbReference type="ARBA" id="ARBA00005086"/>
    </source>
</evidence>
<dbReference type="AlphaFoldDB" id="A0A3N9P457"/>
<evidence type="ECO:0000259" key="13">
    <source>
        <dbReference type="Pfam" id="PF00725"/>
    </source>
</evidence>
<dbReference type="SUPFAM" id="SSF48179">
    <property type="entry name" value="6-phosphogluconate dehydrogenase C-terminal domain-like"/>
    <property type="match status" value="1"/>
</dbReference>
<feature type="binding site" evidence="12">
    <location>
        <position position="131"/>
    </location>
    <ligand>
        <name>NAD(+)</name>
        <dbReference type="ChEBI" id="CHEBI:57540"/>
    </ligand>
</feature>
<name>A0A3N9P457_9BACL</name>
<evidence type="ECO:0000313" key="16">
    <source>
        <dbReference type="Proteomes" id="UP000282529"/>
    </source>
</evidence>
<feature type="binding site" evidence="12">
    <location>
        <position position="289"/>
    </location>
    <ligand>
        <name>NAD(+)</name>
        <dbReference type="ChEBI" id="CHEBI:57540"/>
    </ligand>
</feature>
<dbReference type="InterPro" id="IPR006176">
    <property type="entry name" value="3-OHacyl-CoA_DH_NAD-bd"/>
</dbReference>
<comment type="subunit">
    <text evidence="4">Homodimer.</text>
</comment>
<dbReference type="InterPro" id="IPR013328">
    <property type="entry name" value="6PGD_dom2"/>
</dbReference>
<protein>
    <recommendedName>
        <fullName evidence="10">L-gulonate 3-dehydrogenase</fullName>
        <ecNumber evidence="9">1.1.1.45</ecNumber>
    </recommendedName>
    <alternativeName>
        <fullName evidence="10">L-gulonate 3-dehydrogenase</fullName>
    </alternativeName>
</protein>
<sequence length="340" mass="37138">MGMNKPVIAVVGAGRMGIGIAHVFAYAGHKVELIDSKERSQPETERFLKEAAGQMENNLHFLASLELFDPSLAEKILGRIDYHSLNDMEAVLPGADVVFEAAPEILEVKKDTFDRIGTSARNDAWIASTTSTFMVDTLASFLDKPERFVNTHWLNPAYLIPLVEVSPGAQTASGVLAGMMELLSGVGKVPVQCAASPGFIVPRIQALAMNEAARLVQEGVAAPEAIDTASRVGFGLRFAVLGLLEFIDWGGGDILYYADRYLEQELSTDRYAPPDIISENMANGRIGMKSGRGFYDFSGRDVTAYQRETMRKFVDLLQHLGYWSPPGEPSLRGISPSLHK</sequence>
<evidence type="ECO:0000256" key="5">
    <source>
        <dbReference type="ARBA" id="ARBA00022490"/>
    </source>
</evidence>
<keyword evidence="7 15" id="KW-0560">Oxidoreductase</keyword>
<evidence type="ECO:0000256" key="12">
    <source>
        <dbReference type="PIRSR" id="PIRSR000105-2"/>
    </source>
</evidence>
<keyword evidence="6" id="KW-0597">Phosphoprotein</keyword>
<keyword evidence="16" id="KW-1185">Reference proteome</keyword>
<dbReference type="Proteomes" id="UP000282529">
    <property type="component" value="Unassembled WGS sequence"/>
</dbReference>
<feature type="binding site" evidence="12">
    <location>
        <begin position="12"/>
        <end position="17"/>
    </location>
    <ligand>
        <name>NAD(+)</name>
        <dbReference type="ChEBI" id="CHEBI:57540"/>
    </ligand>
</feature>
<comment type="subcellular location">
    <subcellularLocation>
        <location evidence="1">Cytoplasm</location>
    </subcellularLocation>
</comment>
<dbReference type="Gene3D" id="3.40.50.720">
    <property type="entry name" value="NAD(P)-binding Rossmann-like Domain"/>
    <property type="match status" value="1"/>
</dbReference>
<evidence type="ECO:0000259" key="14">
    <source>
        <dbReference type="Pfam" id="PF02737"/>
    </source>
</evidence>
<evidence type="ECO:0000256" key="10">
    <source>
        <dbReference type="ARBA" id="ARBA00042709"/>
    </source>
</evidence>
<dbReference type="OrthoDB" id="9815331at2"/>
<reference evidence="15 16" key="1">
    <citation type="submission" date="2018-11" db="EMBL/GenBank/DDBJ databases">
        <title>Genome sequence of strain 7197.</title>
        <authorList>
            <person name="Gao J."/>
            <person name="Sun J."/>
        </authorList>
    </citation>
    <scope>NUCLEOTIDE SEQUENCE [LARGE SCALE GENOMIC DNA]</scope>
    <source>
        <strain evidence="15 16">7197</strain>
    </source>
</reference>
<feature type="binding site" evidence="12">
    <location>
        <position position="109"/>
    </location>
    <ligand>
        <name>NAD(+)</name>
        <dbReference type="ChEBI" id="CHEBI:57540"/>
    </ligand>
</feature>
<dbReference type="InterPro" id="IPR036291">
    <property type="entry name" value="NAD(P)-bd_dom_sf"/>
</dbReference>
<evidence type="ECO:0000256" key="11">
    <source>
        <dbReference type="PIRSR" id="PIRSR000105-1"/>
    </source>
</evidence>
<feature type="site" description="Important for catalytic activity" evidence="11">
    <location>
        <position position="152"/>
    </location>
</feature>
<evidence type="ECO:0000256" key="4">
    <source>
        <dbReference type="ARBA" id="ARBA00011738"/>
    </source>
</evidence>
<feature type="binding site" evidence="12">
    <location>
        <position position="104"/>
    </location>
    <ligand>
        <name>NAD(+)</name>
        <dbReference type="ChEBI" id="CHEBI:57540"/>
    </ligand>
</feature>
<feature type="binding site" evidence="12">
    <location>
        <position position="155"/>
    </location>
    <ligand>
        <name>NAD(+)</name>
        <dbReference type="ChEBI" id="CHEBI:57540"/>
    </ligand>
</feature>
<evidence type="ECO:0000256" key="3">
    <source>
        <dbReference type="ARBA" id="ARBA00009463"/>
    </source>
</evidence>
<comment type="pathway">
    <text evidence="2">Lipid metabolism; butanoate metabolism.</text>
</comment>
<evidence type="ECO:0000256" key="6">
    <source>
        <dbReference type="ARBA" id="ARBA00022553"/>
    </source>
</evidence>
<dbReference type="NCBIfam" id="NF006125">
    <property type="entry name" value="PRK08269.1"/>
    <property type="match status" value="1"/>
</dbReference>
<gene>
    <name evidence="15" type="ORF">EH198_14965</name>
</gene>
<dbReference type="Pfam" id="PF02737">
    <property type="entry name" value="3HCDH_N"/>
    <property type="match status" value="1"/>
</dbReference>